<dbReference type="NCBIfam" id="NF008907">
    <property type="entry name" value="PRK12270.1"/>
    <property type="match status" value="1"/>
</dbReference>
<keyword evidence="6" id="KW-0560">Oxidoreductase</keyword>
<dbReference type="Proteomes" id="UP000295361">
    <property type="component" value="Unassembled WGS sequence"/>
</dbReference>
<dbReference type="PANTHER" id="PTHR23152">
    <property type="entry name" value="2-OXOGLUTARATE DEHYDROGENASE"/>
    <property type="match status" value="1"/>
</dbReference>
<comment type="similarity">
    <text evidence="3">Belongs to the alpha-ketoglutarate dehydrogenase family.</text>
</comment>
<dbReference type="NCBIfam" id="TIGR00239">
    <property type="entry name" value="2oxo_dh_E1"/>
    <property type="match status" value="1"/>
</dbReference>
<dbReference type="GO" id="GO:0004591">
    <property type="term" value="F:oxoglutarate dehydrogenase (succinyl-transferring) activity"/>
    <property type="evidence" value="ECO:0007669"/>
    <property type="project" value="UniProtKB-EC"/>
</dbReference>
<proteinExistence type="inferred from homology"/>
<dbReference type="GO" id="GO:0005829">
    <property type="term" value="C:cytosol"/>
    <property type="evidence" value="ECO:0007669"/>
    <property type="project" value="TreeGrafter"/>
</dbReference>
<dbReference type="GO" id="GO:0045252">
    <property type="term" value="C:oxoglutarate dehydrogenase complex"/>
    <property type="evidence" value="ECO:0007669"/>
    <property type="project" value="TreeGrafter"/>
</dbReference>
<accession>A0A4R6QS81</accession>
<dbReference type="Gene3D" id="3.40.50.970">
    <property type="match status" value="1"/>
</dbReference>
<dbReference type="InterPro" id="IPR031717">
    <property type="entry name" value="ODO-1/KGD_C"/>
</dbReference>
<evidence type="ECO:0000313" key="10">
    <source>
        <dbReference type="EMBL" id="TDP74177.1"/>
    </source>
</evidence>
<dbReference type="GO" id="GO:0006099">
    <property type="term" value="P:tricarboxylic acid cycle"/>
    <property type="evidence" value="ECO:0007669"/>
    <property type="project" value="TreeGrafter"/>
</dbReference>
<protein>
    <recommendedName>
        <fullName evidence="5">2-oxoglutarate dehydrogenase E1 component</fullName>
        <ecNumber evidence="4">1.2.4.2</ecNumber>
    </recommendedName>
    <alternativeName>
        <fullName evidence="8">Alpha-ketoglutarate dehydrogenase</fullName>
    </alternativeName>
</protein>
<dbReference type="InParanoid" id="A0A4R6QS81"/>
<dbReference type="OrthoDB" id="9759785at2"/>
<dbReference type="EMBL" id="SNXS01000001">
    <property type="protein sequence ID" value="TDP74177.1"/>
    <property type="molecule type" value="Genomic_DNA"/>
</dbReference>
<evidence type="ECO:0000256" key="5">
    <source>
        <dbReference type="ARBA" id="ARBA00013321"/>
    </source>
</evidence>
<dbReference type="InterPro" id="IPR011603">
    <property type="entry name" value="2oxoglutarate_DH_E1"/>
</dbReference>
<gene>
    <name evidence="10" type="ORF">DES47_101231</name>
</gene>
<dbReference type="Pfam" id="PF00676">
    <property type="entry name" value="E1_dh"/>
    <property type="match status" value="1"/>
</dbReference>
<evidence type="ECO:0000256" key="6">
    <source>
        <dbReference type="ARBA" id="ARBA00023002"/>
    </source>
</evidence>
<dbReference type="PIRSF" id="PIRSF000157">
    <property type="entry name" value="Oxoglu_dh_E1"/>
    <property type="match status" value="1"/>
</dbReference>
<evidence type="ECO:0000256" key="1">
    <source>
        <dbReference type="ARBA" id="ARBA00001964"/>
    </source>
</evidence>
<reference evidence="10 11" key="1">
    <citation type="submission" date="2019-03" db="EMBL/GenBank/DDBJ databases">
        <title>Genomic Encyclopedia of Type Strains, Phase IV (KMG-IV): sequencing the most valuable type-strain genomes for metagenomic binning, comparative biology and taxonomic classification.</title>
        <authorList>
            <person name="Goeker M."/>
        </authorList>
    </citation>
    <scope>NUCLEOTIDE SEQUENCE [LARGE SCALE GENOMIC DNA]</scope>
    <source>
        <strain evidence="10 11">DSM 16998</strain>
    </source>
</reference>
<dbReference type="PANTHER" id="PTHR23152:SF4">
    <property type="entry name" value="2-OXOADIPATE DEHYDROGENASE COMPLEX COMPONENT E1"/>
    <property type="match status" value="1"/>
</dbReference>
<dbReference type="RefSeq" id="WP_133698830.1">
    <property type="nucleotide sequence ID" value="NZ_SNXS01000001.1"/>
</dbReference>
<comment type="caution">
    <text evidence="10">The sequence shown here is derived from an EMBL/GenBank/DDBJ whole genome shotgun (WGS) entry which is preliminary data.</text>
</comment>
<keyword evidence="11" id="KW-1185">Reference proteome</keyword>
<dbReference type="InterPro" id="IPR029061">
    <property type="entry name" value="THDP-binding"/>
</dbReference>
<dbReference type="FunCoup" id="A0A4R6QS81">
    <property type="interactions" value="596"/>
</dbReference>
<feature type="domain" description="Transketolase-like pyrimidine-binding" evidence="9">
    <location>
        <begin position="598"/>
        <end position="795"/>
    </location>
</feature>
<dbReference type="Gene3D" id="3.40.50.11610">
    <property type="entry name" value="Multifunctional 2-oxoglutarate metabolism enzyme, C-terminal domain"/>
    <property type="match status" value="1"/>
</dbReference>
<evidence type="ECO:0000256" key="8">
    <source>
        <dbReference type="ARBA" id="ARBA00030680"/>
    </source>
</evidence>
<dbReference type="GO" id="GO:0030976">
    <property type="term" value="F:thiamine pyrophosphate binding"/>
    <property type="evidence" value="ECO:0007669"/>
    <property type="project" value="InterPro"/>
</dbReference>
<dbReference type="Gene3D" id="3.40.50.12470">
    <property type="match status" value="1"/>
</dbReference>
<dbReference type="CDD" id="cd02016">
    <property type="entry name" value="TPP_E1_OGDC_like"/>
    <property type="match status" value="1"/>
</dbReference>
<dbReference type="SUPFAM" id="SSF52518">
    <property type="entry name" value="Thiamin diphosphate-binding fold (THDP-binding)"/>
    <property type="match status" value="2"/>
</dbReference>
<dbReference type="InterPro" id="IPR001017">
    <property type="entry name" value="DH_E1"/>
</dbReference>
<evidence type="ECO:0000313" key="11">
    <source>
        <dbReference type="Proteomes" id="UP000295361"/>
    </source>
</evidence>
<dbReference type="AlphaFoldDB" id="A0A4R6QS81"/>
<dbReference type="EC" id="1.2.4.2" evidence="4"/>
<evidence type="ECO:0000256" key="3">
    <source>
        <dbReference type="ARBA" id="ARBA00006936"/>
    </source>
</evidence>
<organism evidence="10 11">
    <name type="scientific">Roseateles toxinivorans</name>
    <dbReference type="NCBI Taxonomy" id="270368"/>
    <lineage>
        <taxon>Bacteria</taxon>
        <taxon>Pseudomonadati</taxon>
        <taxon>Pseudomonadota</taxon>
        <taxon>Betaproteobacteria</taxon>
        <taxon>Burkholderiales</taxon>
        <taxon>Sphaerotilaceae</taxon>
        <taxon>Roseateles</taxon>
    </lineage>
</organism>
<evidence type="ECO:0000256" key="4">
    <source>
        <dbReference type="ARBA" id="ARBA00012280"/>
    </source>
</evidence>
<dbReference type="SMART" id="SM00861">
    <property type="entry name" value="Transket_pyr"/>
    <property type="match status" value="1"/>
</dbReference>
<evidence type="ECO:0000256" key="7">
    <source>
        <dbReference type="ARBA" id="ARBA00023052"/>
    </source>
</evidence>
<dbReference type="InterPro" id="IPR042179">
    <property type="entry name" value="KGD_C_sf"/>
</dbReference>
<evidence type="ECO:0000259" key="9">
    <source>
        <dbReference type="SMART" id="SM00861"/>
    </source>
</evidence>
<sequence length="952" mass="105857">MMQQYRSNSYLFGGNAPYVEEMYEAYLDNPGSVPDNWRAYFDALQHVPAADGTDSRDVAHAPVVESFAQRAKANAFGNKASGADLAIARKQVHVQSLIAAYRFLGSRWADLDPLKRTERPKIPELEPAFYDLSESDMDIPFSASNTYFSKAENMSLREIVQALRETYCGSIGAEYMHCTDPGEKRWWQEKLEASRSKPAFTAEKKKHILDRLTAAEGLERYLHTKYVGQKRFSLEGGDSFIASMDELIQSAGEKGVQEIVIGMAHRGRLNVLVNTLGKMPKDLFAEFDHTAKEDLPSGDVKYHQGFSSDVTTPGGPVHLSLSFNPSHLEIVNPVVEGSVKARMDRRGDAVGAQVLPVLVHGDAAFAGQGVVMETLALAQTRGYYTGGTVHIVINNQIGFTTSDPRDSRSTLYCTDVVKMIEAPVLHVNGDDPEAVVLCTQWAMEYRQQFKKDVVLDIICFRKLGHNEQDTPSLTQPLMYKKIGQHPGTRKLYGDKLVAQGTLPADGPDAMFKAYRAAMDEGRHTVDPVLTNFKGKYAVDWSPFLNKKWTDSADTALPVGEFKRLAERITTIPSNFKVHPLVEKVIADRAAMGRGEVNVDWGMGEHMAFASLVASGYPVRLSGEDCGRGTFVHRHAVLHDQNREKWDIGTYVPLENVADSQAPFVVIDSILSEEAVLGFEYGYASADPNTLVIWEAQFGDFVNGAQVVIDQFIASGEVKWGRANGLTLMLPHGYEGQGPEHSSARLERFMQLAADNNMQVVQPTTASQIFHVLRRQMVRQFRKPLVIMTPKSLLRNKDATSPLSDFTKGEFRTVITEQDAGIDAAKVKRIVACSGKVYYDLVKARAEKKNTDTAIIRVEQLYPFPHKAFAAEIKKFANATDIVWCQDEPQNQGAWFFVQHYVHENMTDGQRLGYAGRPASASPAVGYSHLHQEQQKALLDQAFAKLKGFILTK</sequence>
<comment type="cofactor">
    <cofactor evidence="1">
        <name>thiamine diphosphate</name>
        <dbReference type="ChEBI" id="CHEBI:58937"/>
    </cofactor>
</comment>
<evidence type="ECO:0000256" key="2">
    <source>
        <dbReference type="ARBA" id="ARBA00003906"/>
    </source>
</evidence>
<dbReference type="FunFam" id="1.10.287.1150:FF:000004">
    <property type="entry name" value="2-oxoglutarate dehydrogenase E1 component"/>
    <property type="match status" value="1"/>
</dbReference>
<dbReference type="NCBIfam" id="NF006914">
    <property type="entry name" value="PRK09404.1"/>
    <property type="match status" value="1"/>
</dbReference>
<comment type="function">
    <text evidence="2">E1 component of the 2-oxoglutarate dehydrogenase (OGDH) complex which catalyzes the decarboxylation of 2-oxoglutarate, the first step in the conversion of 2-oxoglutarate to succinyl-CoA and CO(2).</text>
</comment>
<dbReference type="Pfam" id="PF02779">
    <property type="entry name" value="Transket_pyr"/>
    <property type="match status" value="1"/>
</dbReference>
<dbReference type="InterPro" id="IPR032106">
    <property type="entry name" value="2-oxogl_dehyd_N"/>
</dbReference>
<dbReference type="Pfam" id="PF16078">
    <property type="entry name" value="2-oxogl_dehyd_N"/>
    <property type="match status" value="1"/>
</dbReference>
<name>A0A4R6QS81_9BURK</name>
<dbReference type="Pfam" id="PF16870">
    <property type="entry name" value="OxoGdeHyase_C"/>
    <property type="match status" value="1"/>
</dbReference>
<keyword evidence="7" id="KW-0786">Thiamine pyrophosphate</keyword>
<dbReference type="InterPro" id="IPR005475">
    <property type="entry name" value="Transketolase-like_Pyr-bd"/>
</dbReference>
<dbReference type="Gene3D" id="1.10.287.1150">
    <property type="entry name" value="TPP helical domain"/>
    <property type="match status" value="1"/>
</dbReference>